<dbReference type="Pfam" id="PF06149">
    <property type="entry name" value="DUF969"/>
    <property type="match status" value="1"/>
</dbReference>
<evidence type="ECO:0000313" key="3">
    <source>
        <dbReference type="EMBL" id="MDM8271346.1"/>
    </source>
</evidence>
<keyword evidence="2" id="KW-0472">Membrane</keyword>
<keyword evidence="4" id="KW-1185">Reference proteome</keyword>
<reference evidence="3" key="2">
    <citation type="submission" date="2023-06" db="EMBL/GenBank/DDBJ databases">
        <authorList>
            <person name="Zeman M."/>
            <person name="Kubasova T."/>
            <person name="Jahodarova E."/>
            <person name="Nykrynova M."/>
            <person name="Rychlik I."/>
        </authorList>
    </citation>
    <scope>NUCLEOTIDE SEQUENCE</scope>
    <source>
        <strain evidence="3">153_Feed</strain>
    </source>
</reference>
<keyword evidence="2" id="KW-1133">Transmembrane helix</keyword>
<dbReference type="InterPro" id="IPR010374">
    <property type="entry name" value="DUF969"/>
</dbReference>
<feature type="transmembrane region" description="Helical" evidence="2">
    <location>
        <begin position="55"/>
        <end position="74"/>
    </location>
</feature>
<proteinExistence type="predicted"/>
<feature type="transmembrane region" description="Helical" evidence="2">
    <location>
        <begin position="195"/>
        <end position="216"/>
    </location>
</feature>
<sequence length="260" mass="27421">MDPTELLKLLGIVIVVVGFALKLDSILIIMVAAIATAVVGGMDPVAFLDTLGESFVSNRSMCIFIMTFVLTGTLERNGLRQAAAALIRKLKNATSGIIISAYGLVRVAFAAFNINFGGVAGFIRPVIMPMAQAAVERDGNKIDEKHLEELKATSAGIDNVAWFFGQVLFVGGSGGLLVQGTLAGLGYDVSLVDLAAVQIPVAVLAMLVAIVYYNLLDRRLMRRRSRVIKATGSSVYEEDGAAGSPAAAERDEAEKGGEDA</sequence>
<feature type="compositionally biased region" description="Basic and acidic residues" evidence="1">
    <location>
        <begin position="248"/>
        <end position="260"/>
    </location>
</feature>
<keyword evidence="2" id="KW-0812">Transmembrane</keyword>
<gene>
    <name evidence="3" type="ORF">QUW25_06645</name>
</gene>
<reference evidence="3" key="1">
    <citation type="submission" date="2023-06" db="EMBL/GenBank/DDBJ databases">
        <title>Identification and characterization of horizontal gene transfer across gut microbiota members of farm animals based on homology search.</title>
        <authorList>
            <person name="Schwarzerova J."/>
            <person name="Nykrynova M."/>
            <person name="Jureckova K."/>
            <person name="Cejkova D."/>
            <person name="Rychlik I."/>
        </authorList>
    </citation>
    <scope>NUCLEOTIDE SEQUENCE</scope>
    <source>
        <strain evidence="3">153_Feed</strain>
    </source>
</reference>
<evidence type="ECO:0000256" key="2">
    <source>
        <dbReference type="SAM" id="Phobius"/>
    </source>
</evidence>
<name>A0ABT7V4D6_9ACTN</name>
<evidence type="ECO:0000313" key="4">
    <source>
        <dbReference type="Proteomes" id="UP001529256"/>
    </source>
</evidence>
<organism evidence="3 4">
    <name type="scientific">Thermophilibacter provencensis</name>
    <dbReference type="NCBI Taxonomy" id="1852386"/>
    <lineage>
        <taxon>Bacteria</taxon>
        <taxon>Bacillati</taxon>
        <taxon>Actinomycetota</taxon>
        <taxon>Coriobacteriia</taxon>
        <taxon>Coriobacteriales</taxon>
        <taxon>Atopobiaceae</taxon>
        <taxon>Thermophilibacter</taxon>
    </lineage>
</organism>
<dbReference type="Proteomes" id="UP001529256">
    <property type="component" value="Unassembled WGS sequence"/>
</dbReference>
<comment type="caution">
    <text evidence="3">The sequence shown here is derived from an EMBL/GenBank/DDBJ whole genome shotgun (WGS) entry which is preliminary data.</text>
</comment>
<dbReference type="EMBL" id="JAUDEA010000009">
    <property type="protein sequence ID" value="MDM8271346.1"/>
    <property type="molecule type" value="Genomic_DNA"/>
</dbReference>
<feature type="transmembrane region" description="Helical" evidence="2">
    <location>
        <begin position="95"/>
        <end position="123"/>
    </location>
</feature>
<accession>A0ABT7V4D6</accession>
<dbReference type="RefSeq" id="WP_289511431.1">
    <property type="nucleotide sequence ID" value="NZ_JAUDEA010000009.1"/>
</dbReference>
<evidence type="ECO:0000256" key="1">
    <source>
        <dbReference type="SAM" id="MobiDB-lite"/>
    </source>
</evidence>
<protein>
    <submittedName>
        <fullName evidence="3">DUF969 domain-containing protein</fullName>
    </submittedName>
</protein>
<feature type="region of interest" description="Disordered" evidence="1">
    <location>
        <begin position="232"/>
        <end position="260"/>
    </location>
</feature>